<dbReference type="InterPro" id="IPR036322">
    <property type="entry name" value="WD40_repeat_dom_sf"/>
</dbReference>
<comment type="caution">
    <text evidence="5">The sequence shown here is derived from an EMBL/GenBank/DDBJ whole genome shotgun (WGS) entry which is preliminary data.</text>
</comment>
<evidence type="ECO:0000313" key="5">
    <source>
        <dbReference type="EMBL" id="PXF49152.1"/>
    </source>
</evidence>
<dbReference type="SMART" id="SM00320">
    <property type="entry name" value="WD40"/>
    <property type="match status" value="2"/>
</dbReference>
<feature type="compositionally biased region" description="Basic and acidic residues" evidence="4">
    <location>
        <begin position="707"/>
        <end position="716"/>
    </location>
</feature>
<dbReference type="PROSITE" id="PS50082">
    <property type="entry name" value="WD_REPEATS_2"/>
    <property type="match status" value="2"/>
</dbReference>
<dbReference type="SUPFAM" id="SSF50978">
    <property type="entry name" value="WD40 repeat-like"/>
    <property type="match status" value="1"/>
</dbReference>
<evidence type="ECO:0000256" key="1">
    <source>
        <dbReference type="ARBA" id="ARBA00022574"/>
    </source>
</evidence>
<name>A0A2V3J4V3_9FLOR</name>
<feature type="compositionally biased region" description="Polar residues" evidence="4">
    <location>
        <begin position="690"/>
        <end position="705"/>
    </location>
</feature>
<keyword evidence="5" id="KW-0648">Protein biosynthesis</keyword>
<dbReference type="InterPro" id="IPR001680">
    <property type="entry name" value="WD40_rpt"/>
</dbReference>
<dbReference type="PANTHER" id="PTHR19879">
    <property type="entry name" value="TRANSCRIPTION INITIATION FACTOR TFIID"/>
    <property type="match status" value="1"/>
</dbReference>
<dbReference type="Gene3D" id="2.130.10.10">
    <property type="entry name" value="YVTN repeat-like/Quinoprotein amine dehydrogenase"/>
    <property type="match status" value="1"/>
</dbReference>
<keyword evidence="6" id="KW-1185">Reference proteome</keyword>
<proteinExistence type="predicted"/>
<keyword evidence="2" id="KW-0677">Repeat</keyword>
<gene>
    <name evidence="5" type="ORF">BWQ96_01101</name>
</gene>
<dbReference type="PANTHER" id="PTHR19879:SF9">
    <property type="entry name" value="TRANSCRIPTION INITIATION FACTOR TFIID SUBUNIT 5"/>
    <property type="match status" value="1"/>
</dbReference>
<evidence type="ECO:0000256" key="3">
    <source>
        <dbReference type="PROSITE-ProRule" id="PRU00221"/>
    </source>
</evidence>
<feature type="repeat" description="WD" evidence="3">
    <location>
        <begin position="72"/>
        <end position="113"/>
    </location>
</feature>
<evidence type="ECO:0000313" key="6">
    <source>
        <dbReference type="Proteomes" id="UP000247409"/>
    </source>
</evidence>
<dbReference type="STRING" id="448386.A0A2V3J4V3"/>
<feature type="region of interest" description="Disordered" evidence="4">
    <location>
        <begin position="690"/>
        <end position="736"/>
    </location>
</feature>
<dbReference type="PROSITE" id="PS00678">
    <property type="entry name" value="WD_REPEATS_1"/>
    <property type="match status" value="1"/>
</dbReference>
<evidence type="ECO:0000256" key="4">
    <source>
        <dbReference type="SAM" id="MobiDB-lite"/>
    </source>
</evidence>
<dbReference type="Pfam" id="PF00400">
    <property type="entry name" value="WD40"/>
    <property type="match status" value="2"/>
</dbReference>
<reference evidence="5 6" key="1">
    <citation type="journal article" date="2018" name="Mol. Biol. Evol.">
        <title>Analysis of the draft genome of the red seaweed Gracilariopsis chorda provides insights into genome size evolution in Rhodophyta.</title>
        <authorList>
            <person name="Lee J."/>
            <person name="Yang E.C."/>
            <person name="Graf L."/>
            <person name="Yang J.H."/>
            <person name="Qiu H."/>
            <person name="Zel Zion U."/>
            <person name="Chan C.X."/>
            <person name="Stephens T.G."/>
            <person name="Weber A.P.M."/>
            <person name="Boo G.H."/>
            <person name="Boo S.M."/>
            <person name="Kim K.M."/>
            <person name="Shin Y."/>
            <person name="Jung M."/>
            <person name="Lee S.J."/>
            <person name="Yim H.S."/>
            <person name="Lee J.H."/>
            <person name="Bhattacharya D."/>
            <person name="Yoon H.S."/>
        </authorList>
    </citation>
    <scope>NUCLEOTIDE SEQUENCE [LARGE SCALE GENOMIC DNA]</scope>
    <source>
        <strain evidence="5 6">SKKU-2015</strain>
        <tissue evidence="5">Whole body</tissue>
    </source>
</reference>
<dbReference type="PROSITE" id="PS50294">
    <property type="entry name" value="WD_REPEATS_REGION"/>
    <property type="match status" value="1"/>
</dbReference>
<dbReference type="Proteomes" id="UP000247409">
    <property type="component" value="Unassembled WGS sequence"/>
</dbReference>
<dbReference type="EMBL" id="NBIV01000008">
    <property type="protein sequence ID" value="PXF49152.1"/>
    <property type="molecule type" value="Genomic_DNA"/>
</dbReference>
<dbReference type="AlphaFoldDB" id="A0A2V3J4V3"/>
<dbReference type="OrthoDB" id="273067at2759"/>
<dbReference type="GO" id="GO:0003743">
    <property type="term" value="F:translation initiation factor activity"/>
    <property type="evidence" value="ECO:0007669"/>
    <property type="project" value="UniProtKB-KW"/>
</dbReference>
<accession>A0A2V3J4V3</accession>
<dbReference type="InterPro" id="IPR019775">
    <property type="entry name" value="WD40_repeat_CS"/>
</dbReference>
<organism evidence="5 6">
    <name type="scientific">Gracilariopsis chorda</name>
    <dbReference type="NCBI Taxonomy" id="448386"/>
    <lineage>
        <taxon>Eukaryota</taxon>
        <taxon>Rhodophyta</taxon>
        <taxon>Florideophyceae</taxon>
        <taxon>Rhodymeniophycidae</taxon>
        <taxon>Gracilariales</taxon>
        <taxon>Gracilariaceae</taxon>
        <taxon>Gracilariopsis</taxon>
    </lineage>
</organism>
<sequence length="849" mass="93788">MDPIPGSLQALLGVSDNNSESCSLFLDGGFGSSKDKVNCFTVDELGKHVFSGGNDGTVRVYDSETRECVHVLRGHSAPVVNVVSLDHGRLVSASQGDGTLRLWNVDTGEELKQVSVTKPKNVTRLTSDTIIMTEWLLRRGRTFTKIQFHQNDELTMRRRRVVGNSLSIQTMGVLGFTMSFSFSSISGSVSTSDGKIAAVCVDNMYASVLRVWDSQSMNCLHEENVWPGGQTNLALNAKYLVRTSLRSLVLHDVVSMEELFRVRLPFMPRSVRFTHDGNFVATLGRRQVLFHSVTNGRLVCRAGFDATAPPVSSRFVLLPDNRILFTPTRGSNDIQRYQIIPQVPDDTIGESDEDGTERDVLPPLQAGLLAVMQGSLSAGDQCAALISRERCEVSLSEWYAAHQLLVMAVTEGTVRRSPHFHIKLYWWMEQLYATVAMFTDLSRADRDDVKTCLKNSHSLHVLQSPDAVVLGVEMMNSVRNDVSALKRACIMILERVLVVEGRLEDLRGAFVAYRRCQQYAKVIGIALQLIPIAGGAVAGVLSAGADIVSGLSVKDLVDYAFQGGGPLVTEVASRLLTPQALAALDPERRYELERLFHEFGFTTEEVRKLLLEACEDRGDINGGDNDANGHEMSTGAGLTETLSGVDGRSNVGIDVELRDETDTNVGGTNEQLTISGEMRVSIELEDNHTNATTSQAMTSAPNVSQDSEERSAHGHGGDPQMRVTETNPAQDDMSGRFRRPSEFREVDLSAHLSKMEPAELAELWSAFVVRFDDNCRHDHVLLATCLQRVLDEEEVYGEDICEFSESDRCSLLQTVLEILDCEGATSMSIGRRHRLQRFLREVSLRLRRA</sequence>
<evidence type="ECO:0000256" key="2">
    <source>
        <dbReference type="ARBA" id="ARBA00022737"/>
    </source>
</evidence>
<feature type="repeat" description="WD" evidence="3">
    <location>
        <begin position="30"/>
        <end position="71"/>
    </location>
</feature>
<keyword evidence="5" id="KW-0396">Initiation factor</keyword>
<keyword evidence="1 3" id="KW-0853">WD repeat</keyword>
<dbReference type="InterPro" id="IPR015943">
    <property type="entry name" value="WD40/YVTN_repeat-like_dom_sf"/>
</dbReference>
<protein>
    <submittedName>
        <fullName evidence="5">Transcription initiation factor TFIID subunit 5</fullName>
    </submittedName>
</protein>